<evidence type="ECO:0000256" key="3">
    <source>
        <dbReference type="SAM" id="MobiDB-lite"/>
    </source>
</evidence>
<evidence type="ECO:0000256" key="2">
    <source>
        <dbReference type="ARBA" id="ARBA00023008"/>
    </source>
</evidence>
<accession>A0A9W6FRR8</accession>
<name>A0A9W6FRR8_9MICO</name>
<reference evidence="6" key="1">
    <citation type="submission" date="2022-12" db="EMBL/GenBank/DDBJ databases">
        <title>Reference genome sequencing for broad-spectrum identification of bacterial and archaeal isolates by mass spectrometry.</title>
        <authorList>
            <person name="Sekiguchi Y."/>
            <person name="Tourlousse D.M."/>
        </authorList>
    </citation>
    <scope>NUCLEOTIDE SEQUENCE</scope>
    <source>
        <strain evidence="6">14</strain>
    </source>
</reference>
<feature type="region of interest" description="Disordered" evidence="3">
    <location>
        <begin position="206"/>
        <end position="241"/>
    </location>
</feature>
<keyword evidence="4" id="KW-0472">Membrane</keyword>
<dbReference type="InterPro" id="IPR014755">
    <property type="entry name" value="Cu-Rt/internalin_Ig-like"/>
</dbReference>
<dbReference type="GO" id="GO:0046688">
    <property type="term" value="P:response to copper ion"/>
    <property type="evidence" value="ECO:0007669"/>
    <property type="project" value="InterPro"/>
</dbReference>
<evidence type="ECO:0000256" key="1">
    <source>
        <dbReference type="ARBA" id="ARBA00022729"/>
    </source>
</evidence>
<keyword evidence="2" id="KW-0186">Copper</keyword>
<feature type="transmembrane region" description="Helical" evidence="4">
    <location>
        <begin position="21"/>
        <end position="42"/>
    </location>
</feature>
<organism evidence="6 7">
    <name type="scientific">Agromyces rhizosphaerae</name>
    <dbReference type="NCBI Taxonomy" id="88374"/>
    <lineage>
        <taxon>Bacteria</taxon>
        <taxon>Bacillati</taxon>
        <taxon>Actinomycetota</taxon>
        <taxon>Actinomycetes</taxon>
        <taxon>Micrococcales</taxon>
        <taxon>Microbacteriaceae</taxon>
        <taxon>Agromyces</taxon>
    </lineage>
</organism>
<dbReference type="Gene3D" id="2.60.40.1220">
    <property type="match status" value="1"/>
</dbReference>
<dbReference type="Proteomes" id="UP001144396">
    <property type="component" value="Unassembled WGS sequence"/>
</dbReference>
<dbReference type="InterPro" id="IPR014756">
    <property type="entry name" value="Ig_E-set"/>
</dbReference>
<comment type="caution">
    <text evidence="6">The sequence shown here is derived from an EMBL/GenBank/DDBJ whole genome shotgun (WGS) entry which is preliminary data.</text>
</comment>
<keyword evidence="4" id="KW-0812">Transmembrane</keyword>
<keyword evidence="1" id="KW-0732">Signal</keyword>
<keyword evidence="4" id="KW-1133">Transmembrane helix</keyword>
<dbReference type="EMBL" id="BSDP01000001">
    <property type="protein sequence ID" value="GLI27393.1"/>
    <property type="molecule type" value="Genomic_DNA"/>
</dbReference>
<protein>
    <recommendedName>
        <fullName evidence="5">CopC domain-containing protein</fullName>
    </recommendedName>
</protein>
<feature type="domain" description="CopC" evidence="5">
    <location>
        <begin position="50"/>
        <end position="145"/>
    </location>
</feature>
<evidence type="ECO:0000313" key="6">
    <source>
        <dbReference type="EMBL" id="GLI27393.1"/>
    </source>
</evidence>
<dbReference type="AlphaFoldDB" id="A0A9W6FRR8"/>
<keyword evidence="7" id="KW-1185">Reference proteome</keyword>
<dbReference type="InterPro" id="IPR007348">
    <property type="entry name" value="CopC_dom"/>
</dbReference>
<gene>
    <name evidence="6" type="ORF">ARHIZOSPH14_16350</name>
</gene>
<dbReference type="Pfam" id="PF04234">
    <property type="entry name" value="CopC"/>
    <property type="match status" value="1"/>
</dbReference>
<dbReference type="GO" id="GO:0005507">
    <property type="term" value="F:copper ion binding"/>
    <property type="evidence" value="ECO:0007669"/>
    <property type="project" value="InterPro"/>
</dbReference>
<sequence length="241" mass="25225">MARESDGRRGPRESRGPRFRMFAVAMFAVVVGAALAGVPLLAPATPAWAHAYLIGTTPADGATVDRVAEVVLDFDEELIDFGPDVDPSSVLVTDESGLHYETGCAVTVGPRISVPVALGEPGEYTASWRSVTIEGHVIRGDVEFSYAPPEFEIATAGAAEPRCDAAGAVGGAGGAAGTLGIVALGASALIAVGVASTMFVVRTRPPRPSWRRRRRGALPPPGSRRAARLERERARGKLERT</sequence>
<proteinExistence type="predicted"/>
<dbReference type="SUPFAM" id="SSF81296">
    <property type="entry name" value="E set domains"/>
    <property type="match status" value="1"/>
</dbReference>
<evidence type="ECO:0000259" key="5">
    <source>
        <dbReference type="Pfam" id="PF04234"/>
    </source>
</evidence>
<feature type="transmembrane region" description="Helical" evidence="4">
    <location>
        <begin position="179"/>
        <end position="201"/>
    </location>
</feature>
<evidence type="ECO:0000256" key="4">
    <source>
        <dbReference type="SAM" id="Phobius"/>
    </source>
</evidence>
<dbReference type="GO" id="GO:0042597">
    <property type="term" value="C:periplasmic space"/>
    <property type="evidence" value="ECO:0007669"/>
    <property type="project" value="InterPro"/>
</dbReference>
<evidence type="ECO:0000313" key="7">
    <source>
        <dbReference type="Proteomes" id="UP001144396"/>
    </source>
</evidence>
<dbReference type="RefSeq" id="WP_281883897.1">
    <property type="nucleotide sequence ID" value="NZ_BSDP01000001.1"/>
</dbReference>
<feature type="compositionally biased region" description="Basic and acidic residues" evidence="3">
    <location>
        <begin position="227"/>
        <end position="241"/>
    </location>
</feature>